<keyword evidence="7" id="KW-0648">Protein biosynthesis</keyword>
<dbReference type="PROSITE" id="PS50860">
    <property type="entry name" value="AA_TRNA_LIGASE_II_ALA"/>
    <property type="match status" value="1"/>
</dbReference>
<protein>
    <recommendedName>
        <fullName evidence="10">Alanyl-transfer RNA synthetases family profile domain-containing protein</fullName>
    </recommendedName>
</protein>
<keyword evidence="5" id="KW-0067">ATP-binding</keyword>
<keyword evidence="6" id="KW-0694">RNA-binding</keyword>
<evidence type="ECO:0000256" key="4">
    <source>
        <dbReference type="ARBA" id="ARBA00022741"/>
    </source>
</evidence>
<evidence type="ECO:0000256" key="6">
    <source>
        <dbReference type="ARBA" id="ARBA00022884"/>
    </source>
</evidence>
<feature type="domain" description="Alanyl-transfer RNA synthetases family profile" evidence="10">
    <location>
        <begin position="1"/>
        <end position="318"/>
    </location>
</feature>
<dbReference type="SUPFAM" id="SSF55186">
    <property type="entry name" value="ThrRS/AlaRS common domain"/>
    <property type="match status" value="1"/>
</dbReference>
<keyword evidence="8" id="KW-0030">Aminoacyl-tRNA synthetase</keyword>
<evidence type="ECO:0000259" key="10">
    <source>
        <dbReference type="PROSITE" id="PS50860"/>
    </source>
</evidence>
<reference evidence="11 12" key="1">
    <citation type="journal article" date="2020" name="Fungal Divers.">
        <title>Resolving the Mortierellaceae phylogeny through synthesis of multi-gene phylogenetics and phylogenomics.</title>
        <authorList>
            <person name="Vandepol N."/>
            <person name="Liber J."/>
            <person name="Desiro A."/>
            <person name="Na H."/>
            <person name="Kennedy M."/>
            <person name="Barry K."/>
            <person name="Grigoriev I.V."/>
            <person name="Miller A.N."/>
            <person name="O'Donnell K."/>
            <person name="Stajich J.E."/>
            <person name="Bonito G."/>
        </authorList>
    </citation>
    <scope>NUCLEOTIDE SEQUENCE [LARGE SCALE GENOMIC DNA]</scope>
    <source>
        <strain evidence="11 12">AD045</strain>
    </source>
</reference>
<dbReference type="InterPro" id="IPR012947">
    <property type="entry name" value="tRNA_SAD"/>
</dbReference>
<dbReference type="SUPFAM" id="SSF101353">
    <property type="entry name" value="Putative anticodon-binding domain of alanyl-tRNA synthetase (AlaRS)"/>
    <property type="match status" value="1"/>
</dbReference>
<evidence type="ECO:0000256" key="5">
    <source>
        <dbReference type="ARBA" id="ARBA00022840"/>
    </source>
</evidence>
<accession>A0ABQ7KEI6</accession>
<dbReference type="Pfam" id="PF07973">
    <property type="entry name" value="tRNA_SAD"/>
    <property type="match status" value="1"/>
</dbReference>
<evidence type="ECO:0000313" key="11">
    <source>
        <dbReference type="EMBL" id="KAG0297490.1"/>
    </source>
</evidence>
<dbReference type="Gene3D" id="6.10.250.550">
    <property type="match status" value="1"/>
</dbReference>
<evidence type="ECO:0000256" key="7">
    <source>
        <dbReference type="ARBA" id="ARBA00022917"/>
    </source>
</evidence>
<dbReference type="SMART" id="SM00863">
    <property type="entry name" value="tRNA_SAD"/>
    <property type="match status" value="1"/>
</dbReference>
<dbReference type="Proteomes" id="UP001194696">
    <property type="component" value="Unassembled WGS sequence"/>
</dbReference>
<dbReference type="Gene3D" id="3.30.980.10">
    <property type="entry name" value="Threonyl-trna Synthetase, Chain A, domain 2"/>
    <property type="match status" value="1"/>
</dbReference>
<comment type="caution">
    <text evidence="11">The sequence shown here is derived from an EMBL/GenBank/DDBJ whole genome shotgun (WGS) entry which is preliminary data.</text>
</comment>
<comment type="similarity">
    <text evidence="1">Belongs to the class-II aminoacyl-tRNA synthetase family.</text>
</comment>
<dbReference type="PANTHER" id="PTHR11777:SF9">
    <property type="entry name" value="ALANINE--TRNA LIGASE, CYTOPLASMIC"/>
    <property type="match status" value="1"/>
</dbReference>
<organism evidence="11 12">
    <name type="scientific">Linnemannia gamsii</name>
    <dbReference type="NCBI Taxonomy" id="64522"/>
    <lineage>
        <taxon>Eukaryota</taxon>
        <taxon>Fungi</taxon>
        <taxon>Fungi incertae sedis</taxon>
        <taxon>Mucoromycota</taxon>
        <taxon>Mortierellomycotina</taxon>
        <taxon>Mortierellomycetes</taxon>
        <taxon>Mortierellales</taxon>
        <taxon>Mortierellaceae</taxon>
        <taxon>Linnemannia</taxon>
    </lineage>
</organism>
<dbReference type="InterPro" id="IPR018165">
    <property type="entry name" value="Ala-tRNA-synth_IIc_core"/>
</dbReference>
<gene>
    <name evidence="11" type="ORF">BGZ96_006252</name>
</gene>
<evidence type="ECO:0000256" key="9">
    <source>
        <dbReference type="SAM" id="Coils"/>
    </source>
</evidence>
<proteinExistence type="inferred from homology"/>
<dbReference type="InterPro" id="IPR018164">
    <property type="entry name" value="Ala-tRNA-synth_IIc_N"/>
</dbReference>
<keyword evidence="3" id="KW-0436">Ligase</keyword>
<sequence>MGPAYPELGAAQDRVTDLLRQEEERFFETIANGMSMLEMALNELEATAGTKAQAGAIVLSGEIAFKLHDTYGFPLDLTADVCRERDIRVDEAAFDAAMKRQREQARAAAGDQGALTQITEIQSEGAHFVVTDTAKIQAEVTGHHGLLERGELKLGDTVQAVVDRQRRQHTIRNHSATHLLHKALRDVLGSHVQQKGSLVDAEKTRFDFSHHAPLSHAEIQRIETIVNTEILRNVSTQAQSMSYDDALKSGAMALFGEKYSDQVRVLEIGFSRELCGGTHVARTGDIGLFKIVFEGGVAAGIRRIEAITGEQALRFVQEADERIANAAHLLKAQPAELNQRIGQLQDHAKALEKELAQLKSKLAGYQLDALAALAVKQS</sequence>
<dbReference type="Pfam" id="PF01411">
    <property type="entry name" value="tRNA-synt_2c"/>
    <property type="match status" value="1"/>
</dbReference>
<keyword evidence="4" id="KW-0547">Nucleotide-binding</keyword>
<dbReference type="Gene3D" id="3.30.54.20">
    <property type="match status" value="1"/>
</dbReference>
<evidence type="ECO:0000256" key="1">
    <source>
        <dbReference type="ARBA" id="ARBA00008226"/>
    </source>
</evidence>
<evidence type="ECO:0000256" key="3">
    <source>
        <dbReference type="ARBA" id="ARBA00022598"/>
    </source>
</evidence>
<name>A0ABQ7KEI6_9FUNG</name>
<dbReference type="InterPro" id="IPR018162">
    <property type="entry name" value="Ala-tRNA-ligase_IIc_anticod-bd"/>
</dbReference>
<keyword evidence="2" id="KW-0820">tRNA-binding</keyword>
<keyword evidence="12" id="KW-1185">Reference proteome</keyword>
<evidence type="ECO:0000313" key="12">
    <source>
        <dbReference type="Proteomes" id="UP001194696"/>
    </source>
</evidence>
<dbReference type="EMBL" id="JAAAIM010000030">
    <property type="protein sequence ID" value="KAG0297490.1"/>
    <property type="molecule type" value="Genomic_DNA"/>
</dbReference>
<evidence type="ECO:0000256" key="8">
    <source>
        <dbReference type="ARBA" id="ARBA00023146"/>
    </source>
</evidence>
<dbReference type="PANTHER" id="PTHR11777">
    <property type="entry name" value="ALANYL-TRNA SYNTHETASE"/>
    <property type="match status" value="1"/>
</dbReference>
<keyword evidence="9" id="KW-0175">Coiled coil</keyword>
<evidence type="ECO:0000256" key="2">
    <source>
        <dbReference type="ARBA" id="ARBA00022555"/>
    </source>
</evidence>
<feature type="coiled-coil region" evidence="9">
    <location>
        <begin position="341"/>
        <end position="368"/>
    </location>
</feature>
<dbReference type="InterPro" id="IPR050058">
    <property type="entry name" value="Ala-tRNA_ligase"/>
</dbReference>
<dbReference type="InterPro" id="IPR018163">
    <property type="entry name" value="Thr/Ala-tRNA-synth_IIc_edit"/>
</dbReference>